<gene>
    <name evidence="1" type="ORF">LOY88_003130</name>
</gene>
<accession>A0ACB8UXU1</accession>
<name>A0ACB8UXU1_9EURO</name>
<evidence type="ECO:0000313" key="1">
    <source>
        <dbReference type="EMBL" id="KAI2387440.1"/>
    </source>
</evidence>
<dbReference type="EMBL" id="JALBCA010000039">
    <property type="protein sequence ID" value="KAI2387440.1"/>
    <property type="molecule type" value="Genomic_DNA"/>
</dbReference>
<sequence length="1145" mass="126918">MPQHYAPAVSKANHPPPENVALHTTDLSISTANATASRFLGGSQKSWLQSSPTAVSNHSFLRAVHPVKKQPAQISRNESAKQINTGLAHLPSPQSPPNEDLSLQNSILESVPQPTPPSVAHQMPQQPPPSIPSRSPSINTSHSPEYSNIPTPHDMLTAPSPVSNVEPENGEHINGRPISGGTSTLAAKNNAEPVDTVPFLNSLPQETAINGHSDTSENIPIAHQAATCTPVLRPEYHAPATHRHKRLRTSEMSNLHITPACQGTSYSELPATLHVNRSLCHSKSSPSFPVRVNPCFHGMNEILQDLYCNLEFIRLHATPTERSRVDMLQSVCYYNDFFFLALHQAFCVYATKPELLQIVPGFGVNQITGLLMFKDALFPPGRYSESFLTLCSDFPASFSELVRNNQIYTQALGAVMYCLPLMSQRWAPFLSVILQRRYPPLIDELVSKFGLPSSRIRLALFLRCCELLSPDRNSEWLSRINTIHSQDQAIYEARLAKAQRGELVSPQTAHQENVHIASDYTHAISLLDKSAKPGAGNTNGTMAATTNIPPPPPAAAFPTSTASFANMPNASPLTASFPQSPGAAQFFHAPHPQPRAMPAPITRIQQATQPPGNSMMHQINSPQFHNIPQQSHGTFSLQPQTQIPAQNRNPNAPQFQPPIRGYFRQSPRILAPQTQPRAFGNHVYTTPHSTPTSPQHPPHFQLSGYQHTLPLPPSTLPSNIPVSNAINIPVPRQAQHQIQTPLQSSFTHQSPQIAPITTLLPRPGARVPESAYPNPYLIGLHQMDLRVGTRELIDPKDDDDDSKHLLIYFQTFAIRPFCIGIVHSNFSYELHLTQNDFKKLPAKIPTSQYGYPILGYISGTHTYQLRCVRLDSPTQQLADQEWATADCCWPVAIYIHINDVEHFARRKFHHGKDLPLDITGSLKQGGNKIKITILRTEDECNKLFYSIGVEILQSISRGSARNSVEILSKSASINQIMQRLNAPVVDDEISIVDDYIAINLIDPFTARIFETPVRGRFCSHLECFDLDTFLNTRMMKVSKGQNMAGHWKCPICSRDARPKSLLIDEFLLDVRSQLALNNRLDDAKAITVRKDGLWTPKYEQINATTNGLGTSSRCEEDTVRKVEAPSRSTPSLLTRKPTPQVIEID</sequence>
<protein>
    <submittedName>
        <fullName evidence="1">Uncharacterized protein</fullName>
    </submittedName>
</protein>
<comment type="caution">
    <text evidence="1">The sequence shown here is derived from an EMBL/GenBank/DDBJ whole genome shotgun (WGS) entry which is preliminary data.</text>
</comment>
<reference evidence="1" key="1">
    <citation type="journal article" date="2022" name="bioRxiv">
        <title>Population genetic analysis of Ophidiomyces ophidiicola, the causative agent of snake fungal disease, indicates recent introductions to the USA.</title>
        <authorList>
            <person name="Ladner J.T."/>
            <person name="Palmer J.M."/>
            <person name="Ettinger C.L."/>
            <person name="Stajich J.E."/>
            <person name="Farrell T.M."/>
            <person name="Glorioso B.M."/>
            <person name="Lawson B."/>
            <person name="Price S.J."/>
            <person name="Stengle A.G."/>
            <person name="Grear D.A."/>
            <person name="Lorch J.M."/>
        </authorList>
    </citation>
    <scope>NUCLEOTIDE SEQUENCE</scope>
    <source>
        <strain evidence="1">NWHC 24266-5</strain>
    </source>
</reference>
<organism evidence="1">
    <name type="scientific">Ophidiomyces ophidiicola</name>
    <dbReference type="NCBI Taxonomy" id="1387563"/>
    <lineage>
        <taxon>Eukaryota</taxon>
        <taxon>Fungi</taxon>
        <taxon>Dikarya</taxon>
        <taxon>Ascomycota</taxon>
        <taxon>Pezizomycotina</taxon>
        <taxon>Eurotiomycetes</taxon>
        <taxon>Eurotiomycetidae</taxon>
        <taxon>Onygenales</taxon>
        <taxon>Onygenaceae</taxon>
        <taxon>Ophidiomyces</taxon>
    </lineage>
</organism>
<proteinExistence type="predicted"/>